<dbReference type="Proteomes" id="UP000799440">
    <property type="component" value="Unassembled WGS sequence"/>
</dbReference>
<accession>A0A6A6V0V3</accession>
<evidence type="ECO:0000256" key="1">
    <source>
        <dbReference type="SAM" id="MobiDB-lite"/>
    </source>
</evidence>
<dbReference type="SUPFAM" id="SSF55205">
    <property type="entry name" value="EPT/RTPC-like"/>
    <property type="match status" value="1"/>
</dbReference>
<dbReference type="AlphaFoldDB" id="A0A6A6V0V3"/>
<proteinExistence type="predicted"/>
<feature type="domain" description="RNA 3'-terminal phosphate cyclase" evidence="2">
    <location>
        <begin position="21"/>
        <end position="392"/>
    </location>
</feature>
<evidence type="ECO:0000313" key="3">
    <source>
        <dbReference type="EMBL" id="KAF2743280.1"/>
    </source>
</evidence>
<keyword evidence="4" id="KW-1185">Reference proteome</keyword>
<dbReference type="InterPro" id="IPR037136">
    <property type="entry name" value="RNA3'_phos_cyclase_dom_sf"/>
</dbReference>
<dbReference type="Gene3D" id="3.65.10.20">
    <property type="entry name" value="RNA 3'-terminal phosphate cyclase domain"/>
    <property type="match status" value="1"/>
</dbReference>
<feature type="compositionally biased region" description="Basic and acidic residues" evidence="1">
    <location>
        <begin position="502"/>
        <end position="516"/>
    </location>
</feature>
<feature type="compositionally biased region" description="Basic and acidic residues" evidence="1">
    <location>
        <begin position="477"/>
        <end position="491"/>
    </location>
</feature>
<dbReference type="InterPro" id="IPR013792">
    <property type="entry name" value="RNA3'P_cycl/enolpyr_Trfase_a/b"/>
</dbReference>
<dbReference type="InterPro" id="IPR000228">
    <property type="entry name" value="RNA3'_term_phos_cyc"/>
</dbReference>
<dbReference type="GO" id="GO:0006396">
    <property type="term" value="P:RNA processing"/>
    <property type="evidence" value="ECO:0007669"/>
    <property type="project" value="InterPro"/>
</dbReference>
<dbReference type="InterPro" id="IPR036553">
    <property type="entry name" value="RPTC_insert"/>
</dbReference>
<feature type="compositionally biased region" description="Acidic residues" evidence="1">
    <location>
        <begin position="492"/>
        <end position="501"/>
    </location>
</feature>
<gene>
    <name evidence="3" type="ORF">M011DRAFT_410743</name>
</gene>
<dbReference type="EMBL" id="MU006598">
    <property type="protein sequence ID" value="KAF2743280.1"/>
    <property type="molecule type" value="Genomic_DNA"/>
</dbReference>
<dbReference type="Gene3D" id="3.30.360.20">
    <property type="entry name" value="RNA 3'-terminal phosphate cyclase, insert domain"/>
    <property type="match status" value="1"/>
</dbReference>
<dbReference type="GO" id="GO:0005634">
    <property type="term" value="C:nucleus"/>
    <property type="evidence" value="ECO:0007669"/>
    <property type="project" value="TreeGrafter"/>
</dbReference>
<sequence>MTVKTPDHYGEFVRIDNNQTHGSGLTVRLAATLSALTTHPVHVTNIGDYGPQRATGLTSDHIVAIEWLARFTNAHVKGLHPGSKELSFVPYCKDKEEVDGFHALTHEELEGEDNTYRIEEDTSANVQLTLQGLLPYILFSGAKEGGETVTLHIAGVTHEPRRPTFDWYDQVFFPTLEKIGIPRIERKNKERGWDIPGRPPTTGHAEFKITRMTEPLERFALIERGPVVKVTATILCPGADLNYLINKVRSEIKQRGARIFKPKSDGQIICNIESSGDQPDPADRRYYILLVATTEHGLRLAADRFHEGEEPMRKGVLVQRVVRALAGLIRNRACVDPAMWDHMAVYQGLAKGRGKIYRGGFYDKGPGSIAQPPSSHQTAAWCVIEQMLGAEFMNNGTSEGTGYVPGGIWDRQVEEKDVFGDWTFERAWREKKSEELVSPKSQPSEEAEESDWEESGSEGKDEDDDDEEGWKATLGDLELKLAKAPPLRRESEGEEAGEEGEEKSAEEKESRGKEGDDSGEAA</sequence>
<reference evidence="3" key="1">
    <citation type="journal article" date="2020" name="Stud. Mycol.">
        <title>101 Dothideomycetes genomes: a test case for predicting lifestyles and emergence of pathogens.</title>
        <authorList>
            <person name="Haridas S."/>
            <person name="Albert R."/>
            <person name="Binder M."/>
            <person name="Bloem J."/>
            <person name="Labutti K."/>
            <person name="Salamov A."/>
            <person name="Andreopoulos B."/>
            <person name="Baker S."/>
            <person name="Barry K."/>
            <person name="Bills G."/>
            <person name="Bluhm B."/>
            <person name="Cannon C."/>
            <person name="Castanera R."/>
            <person name="Culley D."/>
            <person name="Daum C."/>
            <person name="Ezra D."/>
            <person name="Gonzalez J."/>
            <person name="Henrissat B."/>
            <person name="Kuo A."/>
            <person name="Liang C."/>
            <person name="Lipzen A."/>
            <person name="Lutzoni F."/>
            <person name="Magnuson J."/>
            <person name="Mondo S."/>
            <person name="Nolan M."/>
            <person name="Ohm R."/>
            <person name="Pangilinan J."/>
            <person name="Park H.-J."/>
            <person name="Ramirez L."/>
            <person name="Alfaro M."/>
            <person name="Sun H."/>
            <person name="Tritt A."/>
            <person name="Yoshinaga Y."/>
            <person name="Zwiers L.-H."/>
            <person name="Turgeon B."/>
            <person name="Goodwin S."/>
            <person name="Spatafora J."/>
            <person name="Crous P."/>
            <person name="Grigoriev I."/>
        </authorList>
    </citation>
    <scope>NUCLEOTIDE SEQUENCE</scope>
    <source>
        <strain evidence="3">CBS 119925</strain>
    </source>
</reference>
<dbReference type="Pfam" id="PF01137">
    <property type="entry name" value="RTC"/>
    <property type="match status" value="1"/>
</dbReference>
<dbReference type="InterPro" id="IPR023797">
    <property type="entry name" value="RNA3'_phos_cyclase_dom"/>
</dbReference>
<protein>
    <submittedName>
        <fullName evidence="3">EPT/RTPC-like protein</fullName>
    </submittedName>
</protein>
<feature type="region of interest" description="Disordered" evidence="1">
    <location>
        <begin position="430"/>
        <end position="522"/>
    </location>
</feature>
<dbReference type="PANTHER" id="PTHR11096">
    <property type="entry name" value="RNA 3' TERMINAL PHOSPHATE CYCLASE"/>
    <property type="match status" value="1"/>
</dbReference>
<dbReference type="GO" id="GO:0003963">
    <property type="term" value="F:RNA-3'-phosphate cyclase activity"/>
    <property type="evidence" value="ECO:0007669"/>
    <property type="project" value="TreeGrafter"/>
</dbReference>
<dbReference type="OrthoDB" id="25029at2759"/>
<dbReference type="PANTHER" id="PTHR11096:SF0">
    <property type="entry name" value="RNA 3'-TERMINAL PHOSPHATE CYCLASE"/>
    <property type="match status" value="1"/>
</dbReference>
<evidence type="ECO:0000259" key="2">
    <source>
        <dbReference type="Pfam" id="PF01137"/>
    </source>
</evidence>
<feature type="compositionally biased region" description="Acidic residues" evidence="1">
    <location>
        <begin position="445"/>
        <end position="468"/>
    </location>
</feature>
<organism evidence="3 4">
    <name type="scientific">Sporormia fimetaria CBS 119925</name>
    <dbReference type="NCBI Taxonomy" id="1340428"/>
    <lineage>
        <taxon>Eukaryota</taxon>
        <taxon>Fungi</taxon>
        <taxon>Dikarya</taxon>
        <taxon>Ascomycota</taxon>
        <taxon>Pezizomycotina</taxon>
        <taxon>Dothideomycetes</taxon>
        <taxon>Pleosporomycetidae</taxon>
        <taxon>Pleosporales</taxon>
        <taxon>Sporormiaceae</taxon>
        <taxon>Sporormia</taxon>
    </lineage>
</organism>
<name>A0A6A6V0V3_9PLEO</name>
<evidence type="ECO:0000313" key="4">
    <source>
        <dbReference type="Proteomes" id="UP000799440"/>
    </source>
</evidence>